<sequence>MAQPERSVGESGQPHWPRANLQDEAFLMKSGNFDSTFTLAPSGTALHVIPHLTCDFPRPLHVSIAEYEPMKRPNNYLCFVKGTEGWTGVVMLVPHGHIVHPGLAQEAHRIQCFLLLPVPA</sequence>
<name>A0AAN7K6B1_9MYRT</name>
<gene>
    <name evidence="1" type="ORF">SAY87_029344</name>
</gene>
<evidence type="ECO:0000313" key="2">
    <source>
        <dbReference type="Proteomes" id="UP001345219"/>
    </source>
</evidence>
<comment type="caution">
    <text evidence="1">The sequence shown here is derived from an EMBL/GenBank/DDBJ whole genome shotgun (WGS) entry which is preliminary data.</text>
</comment>
<evidence type="ECO:0000313" key="1">
    <source>
        <dbReference type="EMBL" id="KAK4761460.1"/>
    </source>
</evidence>
<protein>
    <submittedName>
        <fullName evidence="1">Uncharacterized protein</fullName>
    </submittedName>
</protein>
<dbReference type="Proteomes" id="UP001345219">
    <property type="component" value="Chromosome 23"/>
</dbReference>
<proteinExistence type="predicted"/>
<dbReference type="AlphaFoldDB" id="A0AAN7K6B1"/>
<reference evidence="1 2" key="1">
    <citation type="journal article" date="2023" name="Hortic Res">
        <title>Pangenome of water caltrop reveals structural variations and asymmetric subgenome divergence after allopolyploidization.</title>
        <authorList>
            <person name="Zhang X."/>
            <person name="Chen Y."/>
            <person name="Wang L."/>
            <person name="Yuan Y."/>
            <person name="Fang M."/>
            <person name="Shi L."/>
            <person name="Lu R."/>
            <person name="Comes H.P."/>
            <person name="Ma Y."/>
            <person name="Chen Y."/>
            <person name="Huang G."/>
            <person name="Zhou Y."/>
            <person name="Zheng Z."/>
            <person name="Qiu Y."/>
        </authorList>
    </citation>
    <scope>NUCLEOTIDE SEQUENCE [LARGE SCALE GENOMIC DNA]</scope>
    <source>
        <tissue evidence="1">Roots</tissue>
    </source>
</reference>
<accession>A0AAN7K6B1</accession>
<dbReference type="EMBL" id="JAXIOK010000009">
    <property type="protein sequence ID" value="KAK4761460.1"/>
    <property type="molecule type" value="Genomic_DNA"/>
</dbReference>
<keyword evidence="2" id="KW-1185">Reference proteome</keyword>
<organism evidence="1 2">
    <name type="scientific">Trapa incisa</name>
    <dbReference type="NCBI Taxonomy" id="236973"/>
    <lineage>
        <taxon>Eukaryota</taxon>
        <taxon>Viridiplantae</taxon>
        <taxon>Streptophyta</taxon>
        <taxon>Embryophyta</taxon>
        <taxon>Tracheophyta</taxon>
        <taxon>Spermatophyta</taxon>
        <taxon>Magnoliopsida</taxon>
        <taxon>eudicotyledons</taxon>
        <taxon>Gunneridae</taxon>
        <taxon>Pentapetalae</taxon>
        <taxon>rosids</taxon>
        <taxon>malvids</taxon>
        <taxon>Myrtales</taxon>
        <taxon>Lythraceae</taxon>
        <taxon>Trapa</taxon>
    </lineage>
</organism>